<dbReference type="InterPro" id="IPR042178">
    <property type="entry name" value="Serpin_sf_1"/>
</dbReference>
<feature type="domain" description="Serpin" evidence="1">
    <location>
        <begin position="1"/>
        <end position="87"/>
    </location>
</feature>
<accession>A0A8J6GIY5</accession>
<proteinExistence type="predicted"/>
<evidence type="ECO:0000313" key="3">
    <source>
        <dbReference type="Proteomes" id="UP000710432"/>
    </source>
</evidence>
<name>A0A8J6GIY5_MICOH</name>
<sequence length="91" mass="10157">MRDAFAESDNFAGIMRDNGLKLSCAFHKALLHIGEQRTKEVAAPEAVSLEQPEVASLHPIIQFDRTSFLMVLEKRSRSILFLGKVINSANE</sequence>
<dbReference type="InterPro" id="IPR023796">
    <property type="entry name" value="Serpin_dom"/>
</dbReference>
<dbReference type="EMBL" id="JAATJU010022227">
    <property type="protein sequence ID" value="KAH0511279.1"/>
    <property type="molecule type" value="Genomic_DNA"/>
</dbReference>
<protein>
    <submittedName>
        <fullName evidence="2">Thyroxine-binding globulin</fullName>
    </submittedName>
</protein>
<organism evidence="2 3">
    <name type="scientific">Microtus ochrogaster</name>
    <name type="common">Prairie vole</name>
    <dbReference type="NCBI Taxonomy" id="79684"/>
    <lineage>
        <taxon>Eukaryota</taxon>
        <taxon>Metazoa</taxon>
        <taxon>Chordata</taxon>
        <taxon>Craniata</taxon>
        <taxon>Vertebrata</taxon>
        <taxon>Euteleostomi</taxon>
        <taxon>Mammalia</taxon>
        <taxon>Eutheria</taxon>
        <taxon>Euarchontoglires</taxon>
        <taxon>Glires</taxon>
        <taxon>Rodentia</taxon>
        <taxon>Myomorpha</taxon>
        <taxon>Muroidea</taxon>
        <taxon>Cricetidae</taxon>
        <taxon>Arvicolinae</taxon>
        <taxon>Microtus</taxon>
    </lineage>
</organism>
<dbReference type="Gene3D" id="3.30.497.10">
    <property type="entry name" value="Antithrombin, subunit I, domain 2"/>
    <property type="match status" value="1"/>
</dbReference>
<evidence type="ECO:0000259" key="1">
    <source>
        <dbReference type="Pfam" id="PF00079"/>
    </source>
</evidence>
<dbReference type="Proteomes" id="UP000710432">
    <property type="component" value="Unassembled WGS sequence"/>
</dbReference>
<gene>
    <name evidence="2" type="ORF">LTLLF_150710</name>
</gene>
<evidence type="ECO:0000313" key="2">
    <source>
        <dbReference type="EMBL" id="KAH0511279.1"/>
    </source>
</evidence>
<dbReference type="Pfam" id="PF00079">
    <property type="entry name" value="Serpin"/>
    <property type="match status" value="1"/>
</dbReference>
<dbReference type="AlphaFoldDB" id="A0A8J6GIY5"/>
<dbReference type="SUPFAM" id="SSF56574">
    <property type="entry name" value="Serpins"/>
    <property type="match status" value="1"/>
</dbReference>
<reference evidence="2" key="1">
    <citation type="submission" date="2020-03" db="EMBL/GenBank/DDBJ databases">
        <title>Studies in the Genomics of Life Span.</title>
        <authorList>
            <person name="Glass D."/>
        </authorList>
    </citation>
    <scope>NUCLEOTIDE SEQUENCE</scope>
    <source>
        <strain evidence="2">LTLLF</strain>
        <tissue evidence="2">Muscle</tissue>
    </source>
</reference>
<comment type="caution">
    <text evidence="2">The sequence shown here is derived from an EMBL/GenBank/DDBJ whole genome shotgun (WGS) entry which is preliminary data.</text>
</comment>
<dbReference type="InterPro" id="IPR036186">
    <property type="entry name" value="Serpin_sf"/>
</dbReference>